<dbReference type="EMBL" id="KF158713">
    <property type="protein sequence ID" value="AGR56869.1"/>
    <property type="molecule type" value="Genomic_DNA"/>
</dbReference>
<evidence type="ECO:0000313" key="2">
    <source>
        <dbReference type="Proteomes" id="UP000203768"/>
    </source>
</evidence>
<dbReference type="RefSeq" id="YP_008378333.1">
    <property type="nucleotide sequence ID" value="NC_021923.1"/>
</dbReference>
<keyword evidence="2" id="KW-1185">Reference proteome</keyword>
<organism evidence="1 2">
    <name type="scientific">Hemileuca sp. nucleopolyhedrovirus</name>
    <dbReference type="NCBI Taxonomy" id="1367203"/>
    <lineage>
        <taxon>Viruses</taxon>
        <taxon>Viruses incertae sedis</taxon>
        <taxon>Naldaviricetes</taxon>
        <taxon>Lefavirales</taxon>
        <taxon>Baculoviridae</taxon>
        <taxon>Alphabaculovirus</taxon>
        <taxon>Alphabaculovirus heleucae</taxon>
        <taxon>Hemileuca species nucleopolyhedrovirus</taxon>
    </lineage>
</organism>
<dbReference type="GeneID" id="16489518"/>
<dbReference type="KEGG" id="vg:16489518"/>
<name>S5MQJ1_9ABAC</name>
<proteinExistence type="predicted"/>
<accession>S5MQJ1</accession>
<reference evidence="1 2" key="1">
    <citation type="journal article" date="2013" name="Virus Genes">
        <title>The genome of a baculovirus isolated from Hemileuca sp. encodes a serpin ortholog.</title>
        <authorList>
            <person name="Rohrmann G.F."/>
            <person name="Erlandson M.A."/>
            <person name="Theilmann D.A."/>
        </authorList>
    </citation>
    <scope>NUCLEOTIDE SEQUENCE [LARGE SCALE GENOMIC DNA]</scope>
</reference>
<gene>
    <name evidence="1" type="ORF">Hesp117</name>
</gene>
<protein>
    <submittedName>
        <fullName evidence="1">Gp16</fullName>
    </submittedName>
</protein>
<dbReference type="Proteomes" id="UP000203768">
    <property type="component" value="Segment"/>
</dbReference>
<dbReference type="OrthoDB" id="24616at10239"/>
<evidence type="ECO:0000313" key="1">
    <source>
        <dbReference type="EMBL" id="AGR56869.1"/>
    </source>
</evidence>
<sequence length="101" mass="11902">MNYSAIVLIMLVVYLWHAGSLVREISFIKSLLIETYDMIECKFGLLTGEFLSFKNETIRLLEHLHDKTRYTIDVVLNNSRKIDTINKKIDFMIDRYALNNN</sequence>